<sequence length="58" mass="6321">MAEKIKSYLNTNKKETYLIALGASHISGDSGLVTLLEKEGFKVVKQKHLAASFITLQG</sequence>
<dbReference type="InterPro" id="IPR002816">
    <property type="entry name" value="TraB/PrgY/GumN_fam"/>
</dbReference>
<name>A0ABV5W7A6_9BACL</name>
<proteinExistence type="predicted"/>
<gene>
    <name evidence="1" type="ORF">ACFFNY_32755</name>
</gene>
<evidence type="ECO:0000313" key="1">
    <source>
        <dbReference type="EMBL" id="MFB9756373.1"/>
    </source>
</evidence>
<accession>A0ABV5W7A6</accession>
<evidence type="ECO:0000313" key="2">
    <source>
        <dbReference type="Proteomes" id="UP001589619"/>
    </source>
</evidence>
<comment type="caution">
    <text evidence="1">The sequence shown here is derived from an EMBL/GenBank/DDBJ whole genome shotgun (WGS) entry which is preliminary data.</text>
</comment>
<protein>
    <submittedName>
        <fullName evidence="1">TraB/GumN family protein</fullName>
    </submittedName>
</protein>
<keyword evidence="2" id="KW-1185">Reference proteome</keyword>
<dbReference type="Pfam" id="PF01963">
    <property type="entry name" value="TraB_PrgY_gumN"/>
    <property type="match status" value="1"/>
</dbReference>
<dbReference type="Proteomes" id="UP001589619">
    <property type="component" value="Unassembled WGS sequence"/>
</dbReference>
<dbReference type="EMBL" id="JBHMAG010000022">
    <property type="protein sequence ID" value="MFB9756373.1"/>
    <property type="molecule type" value="Genomic_DNA"/>
</dbReference>
<organism evidence="1 2">
    <name type="scientific">Paenibacillus hodogayensis</name>
    <dbReference type="NCBI Taxonomy" id="279208"/>
    <lineage>
        <taxon>Bacteria</taxon>
        <taxon>Bacillati</taxon>
        <taxon>Bacillota</taxon>
        <taxon>Bacilli</taxon>
        <taxon>Bacillales</taxon>
        <taxon>Paenibacillaceae</taxon>
        <taxon>Paenibacillus</taxon>
    </lineage>
</organism>
<dbReference type="RefSeq" id="WP_379120838.1">
    <property type="nucleotide sequence ID" value="NZ_BAAAYO010000021.1"/>
</dbReference>
<reference evidence="1 2" key="1">
    <citation type="submission" date="2024-09" db="EMBL/GenBank/DDBJ databases">
        <authorList>
            <person name="Sun Q."/>
            <person name="Mori K."/>
        </authorList>
    </citation>
    <scope>NUCLEOTIDE SEQUENCE [LARGE SCALE GENOMIC DNA]</scope>
    <source>
        <strain evidence="1 2">JCM 12520</strain>
    </source>
</reference>